<evidence type="ECO:0000256" key="7">
    <source>
        <dbReference type="HAMAP-Rule" id="MF_00083"/>
    </source>
</evidence>
<comment type="similarity">
    <text evidence="5 7 9">Belongs to the PTH family.</text>
</comment>
<keyword evidence="2 7" id="KW-0820">tRNA-binding</keyword>
<feature type="binding site" evidence="7">
    <location>
        <position position="14"/>
    </location>
    <ligand>
        <name>tRNA</name>
        <dbReference type="ChEBI" id="CHEBI:17843"/>
    </ligand>
</feature>
<dbReference type="GO" id="GO:0004045">
    <property type="term" value="F:peptidyl-tRNA hydrolase activity"/>
    <property type="evidence" value="ECO:0007669"/>
    <property type="project" value="UniProtKB-UniRule"/>
</dbReference>
<dbReference type="SUPFAM" id="SSF53178">
    <property type="entry name" value="Peptidyl-tRNA hydrolase-like"/>
    <property type="match status" value="1"/>
</dbReference>
<keyword evidence="3 7" id="KW-0378">Hydrolase</keyword>
<dbReference type="PROSITE" id="PS01195">
    <property type="entry name" value="PEPT_TRNA_HYDROL_1"/>
    <property type="match status" value="1"/>
</dbReference>
<evidence type="ECO:0000256" key="8">
    <source>
        <dbReference type="RuleBase" id="RU000673"/>
    </source>
</evidence>
<evidence type="ECO:0000256" key="9">
    <source>
        <dbReference type="RuleBase" id="RU004320"/>
    </source>
</evidence>
<evidence type="ECO:0000256" key="3">
    <source>
        <dbReference type="ARBA" id="ARBA00022801"/>
    </source>
</evidence>
<feature type="binding site" evidence="7">
    <location>
        <position position="66"/>
    </location>
    <ligand>
        <name>tRNA</name>
        <dbReference type="ChEBI" id="CHEBI:17843"/>
    </ligand>
</feature>
<dbReference type="InterPro" id="IPR036416">
    <property type="entry name" value="Pept_tRNA_hydro_sf"/>
</dbReference>
<keyword evidence="4 7" id="KW-0694">RNA-binding</keyword>
<dbReference type="EC" id="3.1.1.29" evidence="1 7"/>
<dbReference type="PANTHER" id="PTHR17224">
    <property type="entry name" value="PEPTIDYL-TRNA HYDROLASE"/>
    <property type="match status" value="1"/>
</dbReference>
<comment type="function">
    <text evidence="7">Hydrolyzes ribosome-free peptidyl-tRNAs (with 1 or more amino acids incorporated), which drop off the ribosome during protein synthesis, or as a result of ribosome stalling.</text>
</comment>
<comment type="caution">
    <text evidence="10">The sequence shown here is derived from an EMBL/GenBank/DDBJ whole genome shotgun (WGS) entry which is preliminary data.</text>
</comment>
<evidence type="ECO:0000256" key="2">
    <source>
        <dbReference type="ARBA" id="ARBA00022555"/>
    </source>
</evidence>
<dbReference type="GO" id="GO:0000049">
    <property type="term" value="F:tRNA binding"/>
    <property type="evidence" value="ECO:0007669"/>
    <property type="project" value="UniProtKB-UniRule"/>
</dbReference>
<comment type="catalytic activity">
    <reaction evidence="7 8">
        <text>an N-acyl-L-alpha-aminoacyl-tRNA + H2O = an N-acyl-L-amino acid + a tRNA + H(+)</text>
        <dbReference type="Rhea" id="RHEA:54448"/>
        <dbReference type="Rhea" id="RHEA-COMP:10123"/>
        <dbReference type="Rhea" id="RHEA-COMP:13883"/>
        <dbReference type="ChEBI" id="CHEBI:15377"/>
        <dbReference type="ChEBI" id="CHEBI:15378"/>
        <dbReference type="ChEBI" id="CHEBI:59874"/>
        <dbReference type="ChEBI" id="CHEBI:78442"/>
        <dbReference type="ChEBI" id="CHEBI:138191"/>
        <dbReference type="EC" id="3.1.1.29"/>
    </reaction>
</comment>
<gene>
    <name evidence="7" type="primary">pth</name>
    <name evidence="10" type="ORF">UY77_C0038G0007</name>
</gene>
<dbReference type="Pfam" id="PF01195">
    <property type="entry name" value="Pept_tRNA_hydro"/>
    <property type="match status" value="1"/>
</dbReference>
<comment type="subcellular location">
    <subcellularLocation>
        <location evidence="7">Cytoplasm</location>
    </subcellularLocation>
</comment>
<proteinExistence type="inferred from homology"/>
<comment type="caution">
    <text evidence="7">Lacks conserved residue(s) required for the propagation of feature annotation.</text>
</comment>
<evidence type="ECO:0000313" key="11">
    <source>
        <dbReference type="Proteomes" id="UP000034711"/>
    </source>
</evidence>
<dbReference type="GO" id="GO:0006515">
    <property type="term" value="P:protein quality control for misfolded or incompletely synthesized proteins"/>
    <property type="evidence" value="ECO:0007669"/>
    <property type="project" value="UniProtKB-UniRule"/>
</dbReference>
<dbReference type="InterPro" id="IPR018171">
    <property type="entry name" value="Pept_tRNA_hydro_CS"/>
</dbReference>
<keyword evidence="7" id="KW-0963">Cytoplasm</keyword>
<dbReference type="CDD" id="cd00462">
    <property type="entry name" value="PTH"/>
    <property type="match status" value="1"/>
</dbReference>
<dbReference type="Proteomes" id="UP000034711">
    <property type="component" value="Unassembled WGS sequence"/>
</dbReference>
<sequence length="184" mass="20373">MKLIVGLGNPGGQYESTRHNIGFMVVDKLSHELVSPSASWSEDKIHKAFVARAGDVILAKPLTFMNNSGLAVSALIRYYKLSPADLWVVHDDIDLPLGKIRIRENGGTGGHHGIESIIAAIKTDTFVRFRMGIGRGKDRSIVRFVLSHFSRNEAGELKHLVKHSTEAVRIALLEGLDRAQNRFH</sequence>
<dbReference type="AlphaFoldDB" id="A0A0G2AHM9"/>
<feature type="site" description="Discriminates between blocked and unblocked aminoacyl-tRNA" evidence="7">
    <location>
        <position position="9"/>
    </location>
</feature>
<feature type="binding site" evidence="7">
    <location>
        <position position="64"/>
    </location>
    <ligand>
        <name>tRNA</name>
        <dbReference type="ChEBI" id="CHEBI:17843"/>
    </ligand>
</feature>
<comment type="subunit">
    <text evidence="7">Monomer.</text>
</comment>
<reference evidence="10 11" key="1">
    <citation type="journal article" date="2015" name="Nature">
        <title>rRNA introns, odd ribosomes, and small enigmatic genomes across a large radiation of phyla.</title>
        <authorList>
            <person name="Brown C.T."/>
            <person name="Hug L.A."/>
            <person name="Thomas B.C."/>
            <person name="Sharon I."/>
            <person name="Castelle C.J."/>
            <person name="Singh A."/>
            <person name="Wilkins M.J."/>
            <person name="Williams K.H."/>
            <person name="Banfield J.F."/>
        </authorList>
    </citation>
    <scope>NUCLEOTIDE SEQUENCE [LARGE SCALE GENOMIC DNA]</scope>
</reference>
<dbReference type="FunFam" id="3.40.50.1470:FF:000001">
    <property type="entry name" value="Peptidyl-tRNA hydrolase"/>
    <property type="match status" value="1"/>
</dbReference>
<dbReference type="Gene3D" id="3.40.50.1470">
    <property type="entry name" value="Peptidyl-tRNA hydrolase"/>
    <property type="match status" value="1"/>
</dbReference>
<dbReference type="GO" id="GO:0005737">
    <property type="term" value="C:cytoplasm"/>
    <property type="evidence" value="ECO:0007669"/>
    <property type="project" value="UniProtKB-SubCell"/>
</dbReference>
<evidence type="ECO:0000256" key="4">
    <source>
        <dbReference type="ARBA" id="ARBA00022884"/>
    </source>
</evidence>
<comment type="function">
    <text evidence="7">Catalyzes the release of premature peptidyl moieties from peptidyl-tRNA molecules trapped in stalled 50S ribosomal subunits, and thus maintains levels of free tRNAs and 50S ribosomes.</text>
</comment>
<dbReference type="HAMAP" id="MF_00083">
    <property type="entry name" value="Pept_tRNA_hydro_bact"/>
    <property type="match status" value="1"/>
</dbReference>
<accession>A0A0G2AHM9</accession>
<dbReference type="PANTHER" id="PTHR17224:SF1">
    <property type="entry name" value="PEPTIDYL-TRNA HYDROLASE"/>
    <property type="match status" value="1"/>
</dbReference>
<organism evidence="10 11">
    <name type="scientific">Candidatus Uhrbacteria bacterium GW2011_GWA2_53_10</name>
    <dbReference type="NCBI Taxonomy" id="1618980"/>
    <lineage>
        <taxon>Bacteria</taxon>
        <taxon>Candidatus Uhriibacteriota</taxon>
    </lineage>
</organism>
<evidence type="ECO:0000256" key="6">
    <source>
        <dbReference type="ARBA" id="ARBA00050038"/>
    </source>
</evidence>
<dbReference type="EMBL" id="LCRI01000038">
    <property type="protein sequence ID" value="KKW32069.1"/>
    <property type="molecule type" value="Genomic_DNA"/>
</dbReference>
<evidence type="ECO:0000313" key="10">
    <source>
        <dbReference type="EMBL" id="KKW32069.1"/>
    </source>
</evidence>
<evidence type="ECO:0000256" key="1">
    <source>
        <dbReference type="ARBA" id="ARBA00013260"/>
    </source>
</evidence>
<dbReference type="NCBIfam" id="TIGR00447">
    <property type="entry name" value="pth"/>
    <property type="match status" value="1"/>
</dbReference>
<dbReference type="GO" id="GO:0072344">
    <property type="term" value="P:rescue of stalled ribosome"/>
    <property type="evidence" value="ECO:0007669"/>
    <property type="project" value="UniProtKB-UniRule"/>
</dbReference>
<dbReference type="PATRIC" id="fig|1618980.3.peg.560"/>
<protein>
    <recommendedName>
        <fullName evidence="6 7">Peptidyl-tRNA hydrolase</fullName>
        <shortName evidence="7">Pth</shortName>
        <ecNumber evidence="1 7">3.1.1.29</ecNumber>
    </recommendedName>
</protein>
<evidence type="ECO:0000256" key="5">
    <source>
        <dbReference type="ARBA" id="ARBA00038063"/>
    </source>
</evidence>
<name>A0A0G2AHM9_9BACT</name>
<feature type="active site" description="Proton acceptor" evidence="7">
    <location>
        <position position="19"/>
    </location>
</feature>
<dbReference type="InterPro" id="IPR001328">
    <property type="entry name" value="Pept_tRNA_hydro"/>
</dbReference>
<feature type="site" description="Stabilizes the basic form of H active site to accept a proton" evidence="7">
    <location>
        <position position="91"/>
    </location>
</feature>